<keyword evidence="6" id="KW-0539">Nucleus</keyword>
<dbReference type="CDD" id="cd12148">
    <property type="entry name" value="fungal_TF_MHR"/>
    <property type="match status" value="1"/>
</dbReference>
<dbReference type="Proteomes" id="UP000308768">
    <property type="component" value="Unassembled WGS sequence"/>
</dbReference>
<feature type="region of interest" description="Disordered" evidence="7">
    <location>
        <begin position="1"/>
        <end position="38"/>
    </location>
</feature>
<evidence type="ECO:0000256" key="4">
    <source>
        <dbReference type="ARBA" id="ARBA00022771"/>
    </source>
</evidence>
<dbReference type="GO" id="GO:0000785">
    <property type="term" value="C:chromatin"/>
    <property type="evidence" value="ECO:0007669"/>
    <property type="project" value="TreeGrafter"/>
</dbReference>
<protein>
    <recommendedName>
        <fullName evidence="8">Xylanolytic transcriptional activator regulatory domain-containing protein</fullName>
    </recommendedName>
</protein>
<dbReference type="Pfam" id="PF04082">
    <property type="entry name" value="Fungal_trans"/>
    <property type="match status" value="1"/>
</dbReference>
<evidence type="ECO:0000313" key="9">
    <source>
        <dbReference type="EMBL" id="TKA60146.1"/>
    </source>
</evidence>
<keyword evidence="5" id="KW-0862">Zinc</keyword>
<dbReference type="STRING" id="331657.A0A4U0WDW4"/>
<keyword evidence="4" id="KW-0863">Zinc-finger</keyword>
<dbReference type="AlphaFoldDB" id="A0A4U0WDW4"/>
<keyword evidence="10" id="KW-1185">Reference proteome</keyword>
<evidence type="ECO:0000256" key="2">
    <source>
        <dbReference type="ARBA" id="ARBA00022723"/>
    </source>
</evidence>
<dbReference type="GO" id="GO:0000978">
    <property type="term" value="F:RNA polymerase II cis-regulatory region sequence-specific DNA binding"/>
    <property type="evidence" value="ECO:0007669"/>
    <property type="project" value="InterPro"/>
</dbReference>
<evidence type="ECO:0000256" key="3">
    <source>
        <dbReference type="ARBA" id="ARBA00022737"/>
    </source>
</evidence>
<evidence type="ECO:0000256" key="5">
    <source>
        <dbReference type="ARBA" id="ARBA00022833"/>
    </source>
</evidence>
<feature type="domain" description="Xylanolytic transcriptional activator regulatory" evidence="8">
    <location>
        <begin position="125"/>
        <end position="334"/>
    </location>
</feature>
<dbReference type="OrthoDB" id="9439903at2759"/>
<evidence type="ECO:0000256" key="1">
    <source>
        <dbReference type="ARBA" id="ARBA00004123"/>
    </source>
</evidence>
<dbReference type="PANTHER" id="PTHR40626">
    <property type="entry name" value="MIP31509P"/>
    <property type="match status" value="1"/>
</dbReference>
<dbReference type="PANTHER" id="PTHR40626:SF12">
    <property type="entry name" value="RFEC"/>
    <property type="match status" value="1"/>
</dbReference>
<sequence length="602" mass="67061">MFQPGGQDGFMFQPNPPQSQTPMKTEAGIGSNNFPTTSDTTQDSLFNGLYANPASYGGDHVDHLLPGFPNWNLDTVQNDPLQSKADALLAFCFSNPDYRTSNAPAAENMRNCLTVENIKHFVAEFTNFQGHWPLIHMPTFNLLEANNGLVLAIICIGAVYSDKLNVPQVRQMMELVKTAVQSSSRVYALVNAAPSGQTNPIGQSASDVEEMQALIMIQLMFTWHGNTSHRAQARQEFATLVRIARQVNLLHVLPPGSPGYSTLHQPGSLREELDLSVWDWNAWVEQEKRARAMFMLFLSDAALVIYFNCPPQFDFHEIRLPLPADDAAWDAKTATDCADALGLRGPSAQEKNITGSRRPKQPDLRSALRSLFDPHFSFQPRATNVYSKFILIHALHVQLWKISRYASQGNSVPNFNGFLPSGPSTPLSQNDWVVQNGSGGTASTANSGCATPIDGTPIANNPQAQHAINVVHQAFIKWKLAWDIDMKLQYPPEASVFRRFGFSRDGVHFYFLGLALLQNHSRRPSDWQIPPDNRFQQVMEMLKRIKDPAARDQQQQRQDIGSVGDIDDTYGVRDLTLDMKLLFKPIDQQIDSPISGVQTGMI</sequence>
<dbReference type="GO" id="GO:0000981">
    <property type="term" value="F:DNA-binding transcription factor activity, RNA polymerase II-specific"/>
    <property type="evidence" value="ECO:0007669"/>
    <property type="project" value="InterPro"/>
</dbReference>
<comment type="subcellular location">
    <subcellularLocation>
        <location evidence="1">Nucleus</location>
    </subcellularLocation>
</comment>
<dbReference type="InterPro" id="IPR007219">
    <property type="entry name" value="XnlR_reg_dom"/>
</dbReference>
<gene>
    <name evidence="9" type="ORF">B0A49_12670</name>
</gene>
<dbReference type="InterPro" id="IPR051059">
    <property type="entry name" value="VerF-like"/>
</dbReference>
<keyword evidence="2" id="KW-0479">Metal-binding</keyword>
<dbReference type="GO" id="GO:0008270">
    <property type="term" value="F:zinc ion binding"/>
    <property type="evidence" value="ECO:0007669"/>
    <property type="project" value="UniProtKB-KW"/>
</dbReference>
<dbReference type="GO" id="GO:0006351">
    <property type="term" value="P:DNA-templated transcription"/>
    <property type="evidence" value="ECO:0007669"/>
    <property type="project" value="InterPro"/>
</dbReference>
<dbReference type="GO" id="GO:0005634">
    <property type="term" value="C:nucleus"/>
    <property type="evidence" value="ECO:0007669"/>
    <property type="project" value="UniProtKB-SubCell"/>
</dbReference>
<evidence type="ECO:0000313" key="10">
    <source>
        <dbReference type="Proteomes" id="UP000308768"/>
    </source>
</evidence>
<evidence type="ECO:0000259" key="8">
    <source>
        <dbReference type="Pfam" id="PF04082"/>
    </source>
</evidence>
<comment type="caution">
    <text evidence="9">The sequence shown here is derived from an EMBL/GenBank/DDBJ whole genome shotgun (WGS) entry which is preliminary data.</text>
</comment>
<proteinExistence type="predicted"/>
<keyword evidence="3" id="KW-0677">Repeat</keyword>
<evidence type="ECO:0000256" key="7">
    <source>
        <dbReference type="SAM" id="MobiDB-lite"/>
    </source>
</evidence>
<dbReference type="EMBL" id="NAJN01001910">
    <property type="protein sequence ID" value="TKA60146.1"/>
    <property type="molecule type" value="Genomic_DNA"/>
</dbReference>
<organism evidence="9 10">
    <name type="scientific">Cryomyces minteri</name>
    <dbReference type="NCBI Taxonomy" id="331657"/>
    <lineage>
        <taxon>Eukaryota</taxon>
        <taxon>Fungi</taxon>
        <taxon>Dikarya</taxon>
        <taxon>Ascomycota</taxon>
        <taxon>Pezizomycotina</taxon>
        <taxon>Dothideomycetes</taxon>
        <taxon>Dothideomycetes incertae sedis</taxon>
        <taxon>Cryomyces</taxon>
    </lineage>
</organism>
<evidence type="ECO:0000256" key="6">
    <source>
        <dbReference type="ARBA" id="ARBA00023242"/>
    </source>
</evidence>
<accession>A0A4U0WDW4</accession>
<reference evidence="9 10" key="1">
    <citation type="submission" date="2017-03" db="EMBL/GenBank/DDBJ databases">
        <title>Genomes of endolithic fungi from Antarctica.</title>
        <authorList>
            <person name="Coleine C."/>
            <person name="Masonjones S."/>
            <person name="Stajich J.E."/>
        </authorList>
    </citation>
    <scope>NUCLEOTIDE SEQUENCE [LARGE SCALE GENOMIC DNA]</scope>
    <source>
        <strain evidence="9 10">CCFEE 5187</strain>
    </source>
</reference>
<name>A0A4U0WDW4_9PEZI</name>